<dbReference type="RefSeq" id="WP_209529625.1">
    <property type="nucleotide sequence ID" value="NZ_JAEEGA010000010.1"/>
</dbReference>
<protein>
    <submittedName>
        <fullName evidence="1">Uncharacterized protein</fullName>
    </submittedName>
</protein>
<evidence type="ECO:0000313" key="2">
    <source>
        <dbReference type="Proteomes" id="UP000674938"/>
    </source>
</evidence>
<keyword evidence="2" id="KW-1185">Reference proteome</keyword>
<evidence type="ECO:0000313" key="1">
    <source>
        <dbReference type="EMBL" id="MBP1042441.1"/>
    </source>
</evidence>
<accession>A0A940PF88</accession>
<sequence>MIIWEGNAAEFYFNVPGSNQLQKFRMVHLPKEPDPEKLLKALDLFATIMPKGSSRDSVVVVNRTRYI</sequence>
<dbReference type="Proteomes" id="UP000674938">
    <property type="component" value="Unassembled WGS sequence"/>
</dbReference>
<name>A0A940PF88_9ENTE</name>
<organism evidence="1 2">
    <name type="scientific">Vagococcus allomyrinae</name>
    <dbReference type="NCBI Taxonomy" id="2794353"/>
    <lineage>
        <taxon>Bacteria</taxon>
        <taxon>Bacillati</taxon>
        <taxon>Bacillota</taxon>
        <taxon>Bacilli</taxon>
        <taxon>Lactobacillales</taxon>
        <taxon>Enterococcaceae</taxon>
        <taxon>Vagococcus</taxon>
    </lineage>
</organism>
<reference evidence="1" key="1">
    <citation type="submission" date="2020-12" db="EMBL/GenBank/DDBJ databases">
        <title>Vagococcus allomyrinae sp. nov. and Enterococcus lavae sp. nov., isolated from the larvae of Allomyrina dichotoma.</title>
        <authorList>
            <person name="Lee S.D."/>
        </authorList>
    </citation>
    <scope>NUCLEOTIDE SEQUENCE</scope>
    <source>
        <strain evidence="1">BWB3-3</strain>
    </source>
</reference>
<dbReference type="EMBL" id="JAEEGA010000010">
    <property type="protein sequence ID" value="MBP1042441.1"/>
    <property type="molecule type" value="Genomic_DNA"/>
</dbReference>
<comment type="caution">
    <text evidence="1">The sequence shown here is derived from an EMBL/GenBank/DDBJ whole genome shotgun (WGS) entry which is preliminary data.</text>
</comment>
<dbReference type="AlphaFoldDB" id="A0A940PF88"/>
<gene>
    <name evidence="1" type="ORF">I6N95_15590</name>
</gene>
<proteinExistence type="predicted"/>